<feature type="chain" id="PRO_5016248847" description="RlpA-like protein double-psi beta-barrel domain-containing protein" evidence="2">
    <location>
        <begin position="22"/>
        <end position="130"/>
    </location>
</feature>
<dbReference type="PANTHER" id="PTHR31836">
    <property type="match status" value="1"/>
</dbReference>
<organism evidence="3 4">
    <name type="scientific">Ceraceosorus guamensis</name>
    <dbReference type="NCBI Taxonomy" id="1522189"/>
    <lineage>
        <taxon>Eukaryota</taxon>
        <taxon>Fungi</taxon>
        <taxon>Dikarya</taxon>
        <taxon>Basidiomycota</taxon>
        <taxon>Ustilaginomycotina</taxon>
        <taxon>Exobasidiomycetes</taxon>
        <taxon>Ceraceosorales</taxon>
        <taxon>Ceraceosoraceae</taxon>
        <taxon>Ceraceosorus</taxon>
    </lineage>
</organism>
<dbReference type="AlphaFoldDB" id="A0A316VR26"/>
<proteinExistence type="predicted"/>
<evidence type="ECO:0000313" key="4">
    <source>
        <dbReference type="Proteomes" id="UP000245783"/>
    </source>
</evidence>
<reference evidence="3 4" key="1">
    <citation type="journal article" date="2018" name="Mol. Biol. Evol.">
        <title>Broad Genomic Sampling Reveals a Smut Pathogenic Ancestry of the Fungal Clade Ustilaginomycotina.</title>
        <authorList>
            <person name="Kijpornyongpan T."/>
            <person name="Mondo S.J."/>
            <person name="Barry K."/>
            <person name="Sandor L."/>
            <person name="Lee J."/>
            <person name="Lipzen A."/>
            <person name="Pangilinan J."/>
            <person name="LaButti K."/>
            <person name="Hainaut M."/>
            <person name="Henrissat B."/>
            <person name="Grigoriev I.V."/>
            <person name="Spatafora J.W."/>
            <person name="Aime M.C."/>
        </authorList>
    </citation>
    <scope>NUCLEOTIDE SEQUENCE [LARGE SCALE GENOMIC DNA]</scope>
    <source>
        <strain evidence="3 4">MCA 4658</strain>
    </source>
</reference>
<name>A0A316VR26_9BASI</name>
<dbReference type="InParanoid" id="A0A316VR26"/>
<dbReference type="RefSeq" id="XP_025366834.1">
    <property type="nucleotide sequence ID" value="XM_025514784.1"/>
</dbReference>
<evidence type="ECO:0000256" key="1">
    <source>
        <dbReference type="ARBA" id="ARBA00022729"/>
    </source>
</evidence>
<dbReference type="OrthoDB" id="623670at2759"/>
<keyword evidence="1 2" id="KW-0732">Signal</keyword>
<dbReference type="GeneID" id="37036654"/>
<dbReference type="SUPFAM" id="SSF50685">
    <property type="entry name" value="Barwin-like endoglucanases"/>
    <property type="match status" value="1"/>
</dbReference>
<keyword evidence="4" id="KW-1185">Reference proteome</keyword>
<dbReference type="STRING" id="1522189.A0A316VR26"/>
<dbReference type="CDD" id="cd22191">
    <property type="entry name" value="DPBB_RlpA_EXP_N-like"/>
    <property type="match status" value="1"/>
</dbReference>
<gene>
    <name evidence="3" type="ORF">IE81DRAFT_326299</name>
</gene>
<dbReference type="Proteomes" id="UP000245783">
    <property type="component" value="Unassembled WGS sequence"/>
</dbReference>
<evidence type="ECO:0000313" key="3">
    <source>
        <dbReference type="EMBL" id="PWN39674.1"/>
    </source>
</evidence>
<dbReference type="InterPro" id="IPR051477">
    <property type="entry name" value="Expansin_CellWall"/>
</dbReference>
<dbReference type="Gene3D" id="2.40.40.10">
    <property type="entry name" value="RlpA-like domain"/>
    <property type="match status" value="1"/>
</dbReference>
<accession>A0A316VR26</accession>
<feature type="signal peptide" evidence="2">
    <location>
        <begin position="1"/>
        <end position="21"/>
    </location>
</feature>
<dbReference type="InterPro" id="IPR036908">
    <property type="entry name" value="RlpA-like_sf"/>
</dbReference>
<dbReference type="EMBL" id="KZ819451">
    <property type="protein sequence ID" value="PWN39674.1"/>
    <property type="molecule type" value="Genomic_DNA"/>
</dbReference>
<protein>
    <recommendedName>
        <fullName evidence="5">RlpA-like protein double-psi beta-barrel domain-containing protein</fullName>
    </recommendedName>
</protein>
<evidence type="ECO:0008006" key="5">
    <source>
        <dbReference type="Google" id="ProtNLM"/>
    </source>
</evidence>
<dbReference type="PANTHER" id="PTHR31836:SF28">
    <property type="entry name" value="SRCR DOMAIN-CONTAINING PROTEIN-RELATED"/>
    <property type="match status" value="1"/>
</dbReference>
<evidence type="ECO:0000256" key="2">
    <source>
        <dbReference type="SAM" id="SignalP"/>
    </source>
</evidence>
<sequence>MFSRAFILVAGMLAMSAAVCAAPAPLKRQDTTVYNGQASYTEFNGGYGNCGSQVQNSDAAVGIDRNVYGNGDHCFQFIEITARGKTVRAQVVDSTDGDGALNLSTSLFEQFAPLDAGVFDASWQFVQSDN</sequence>